<dbReference type="Pfam" id="PF01370">
    <property type="entry name" value="Epimerase"/>
    <property type="match status" value="1"/>
</dbReference>
<dbReference type="PANTHER" id="PTHR11092:SF0">
    <property type="entry name" value="EPIMERASE FAMILY PROTEIN SDR39U1"/>
    <property type="match status" value="1"/>
</dbReference>
<comment type="similarity">
    <text evidence="1">Belongs to the NAD(P)-dependent epimerase/dehydratase family. SDR39U1 subfamily.</text>
</comment>
<evidence type="ECO:0000313" key="5">
    <source>
        <dbReference type="Proteomes" id="UP000703893"/>
    </source>
</evidence>
<dbReference type="PANTHER" id="PTHR11092">
    <property type="entry name" value="SUGAR NUCLEOTIDE EPIMERASE RELATED"/>
    <property type="match status" value="1"/>
</dbReference>
<proteinExistence type="inferred from homology"/>
<dbReference type="InterPro" id="IPR036291">
    <property type="entry name" value="NAD(P)-bd_dom_sf"/>
</dbReference>
<evidence type="ECO:0000259" key="3">
    <source>
        <dbReference type="Pfam" id="PF08338"/>
    </source>
</evidence>
<dbReference type="Proteomes" id="UP000703893">
    <property type="component" value="Unassembled WGS sequence"/>
</dbReference>
<comment type="caution">
    <text evidence="4">The sequence shown here is derived from an EMBL/GenBank/DDBJ whole genome shotgun (WGS) entry which is preliminary data.</text>
</comment>
<sequence length="300" mass="31315">MDIAVTGASGFLGSALCSFLASRGHHVIRVVRRDLRLGESAIRWHPDTGDIDAAGLGEVDAVVHLAGEDIAGYWSAAKKRRILESRVDGTALISRTLASLGPRPGGARILIAASGIGYYGDRGDEALAEESPPGNGFLADVCKQWEAATAPAAEAGVRVVRLRTAMVLGKGGALEKLLPVFKGGLGGPLGAGQQIWSWIALADYLRLVLFALETPALTGPVNASAPGAVRNADFTRTLGRVLHRPAIFPVPRMAARLVLGEFAESLYSSANAVPGALQAAGFSFDLPELESALRHGLEPA</sequence>
<dbReference type="InterPro" id="IPR013549">
    <property type="entry name" value="DUF1731"/>
</dbReference>
<dbReference type="SUPFAM" id="SSF51735">
    <property type="entry name" value="NAD(P)-binding Rossmann-fold domains"/>
    <property type="match status" value="1"/>
</dbReference>
<protein>
    <submittedName>
        <fullName evidence="4">TIGR01777 family oxidoreductase</fullName>
    </submittedName>
</protein>
<dbReference type="Gene3D" id="3.40.50.720">
    <property type="entry name" value="NAD(P)-binding Rossmann-like Domain"/>
    <property type="match status" value="1"/>
</dbReference>
<feature type="domain" description="DUF1731" evidence="3">
    <location>
        <begin position="250"/>
        <end position="295"/>
    </location>
</feature>
<feature type="domain" description="NAD-dependent epimerase/dehydratase" evidence="2">
    <location>
        <begin position="3"/>
        <end position="216"/>
    </location>
</feature>
<dbReference type="Pfam" id="PF08338">
    <property type="entry name" value="DUF1731"/>
    <property type="match status" value="1"/>
</dbReference>
<dbReference type="NCBIfam" id="TIGR01777">
    <property type="entry name" value="yfcH"/>
    <property type="match status" value="1"/>
</dbReference>
<reference evidence="4 5" key="1">
    <citation type="submission" date="2019-03" db="EMBL/GenBank/DDBJ databases">
        <title>Lake Tanganyika Metagenome-Assembled Genomes (MAGs).</title>
        <authorList>
            <person name="Tran P."/>
        </authorList>
    </citation>
    <scope>NUCLEOTIDE SEQUENCE [LARGE SCALE GENOMIC DNA]</scope>
    <source>
        <strain evidence="4">K_DeepCast_65m_m2_236</strain>
    </source>
</reference>
<dbReference type="InterPro" id="IPR001509">
    <property type="entry name" value="Epimerase_deHydtase"/>
</dbReference>
<gene>
    <name evidence="4" type="ORF">FJZ00_14345</name>
</gene>
<accession>A0A937X920</accession>
<organism evidence="4 5">
    <name type="scientific">Candidatus Tanganyikabacteria bacterium</name>
    <dbReference type="NCBI Taxonomy" id="2961651"/>
    <lineage>
        <taxon>Bacteria</taxon>
        <taxon>Bacillati</taxon>
        <taxon>Candidatus Sericytochromatia</taxon>
        <taxon>Candidatus Tanganyikabacteria</taxon>
    </lineage>
</organism>
<evidence type="ECO:0000313" key="4">
    <source>
        <dbReference type="EMBL" id="MBM3276330.1"/>
    </source>
</evidence>
<evidence type="ECO:0000256" key="1">
    <source>
        <dbReference type="ARBA" id="ARBA00009353"/>
    </source>
</evidence>
<dbReference type="EMBL" id="VGJX01000973">
    <property type="protein sequence ID" value="MBM3276330.1"/>
    <property type="molecule type" value="Genomic_DNA"/>
</dbReference>
<dbReference type="InterPro" id="IPR010099">
    <property type="entry name" value="SDR39U1"/>
</dbReference>
<name>A0A937X920_9BACT</name>
<dbReference type="AlphaFoldDB" id="A0A937X920"/>
<evidence type="ECO:0000259" key="2">
    <source>
        <dbReference type="Pfam" id="PF01370"/>
    </source>
</evidence>